<dbReference type="RefSeq" id="WP_000498516.1">
    <property type="nucleotide sequence ID" value="NZ_FMBG01000013.1"/>
</dbReference>
<sequence>MFWFGIIIGSVLGSFATCGLLYFGFRAEENKIAVMQKNNDGNKV</sequence>
<evidence type="ECO:0000313" key="2">
    <source>
        <dbReference type="EMBL" id="SCC41086.1"/>
    </source>
</evidence>
<evidence type="ECO:0000256" key="1">
    <source>
        <dbReference type="SAM" id="Phobius"/>
    </source>
</evidence>
<dbReference type="AlphaFoldDB" id="A0AB37YSX2"/>
<evidence type="ECO:0000313" key="3">
    <source>
        <dbReference type="Proteomes" id="UP000195728"/>
    </source>
</evidence>
<dbReference type="Proteomes" id="UP000195728">
    <property type="component" value="Unassembled WGS sequence"/>
</dbReference>
<organism evidence="2 3">
    <name type="scientific">Bacillus wiedmannii</name>
    <dbReference type="NCBI Taxonomy" id="1890302"/>
    <lineage>
        <taxon>Bacteria</taxon>
        <taxon>Bacillati</taxon>
        <taxon>Bacillota</taxon>
        <taxon>Bacilli</taxon>
        <taxon>Bacillales</taxon>
        <taxon>Bacillaceae</taxon>
        <taxon>Bacillus</taxon>
        <taxon>Bacillus cereus group</taxon>
    </lineage>
</organism>
<protein>
    <recommendedName>
        <fullName evidence="4">DUF3789 domain-containing protein</fullName>
    </recommendedName>
</protein>
<name>A0AB37YSX2_9BACI</name>
<feature type="transmembrane region" description="Helical" evidence="1">
    <location>
        <begin position="6"/>
        <end position="25"/>
    </location>
</feature>
<accession>A0AB37YSX2</accession>
<keyword evidence="1" id="KW-0472">Membrane</keyword>
<gene>
    <name evidence="2" type="ORF">BC10311_03099</name>
</gene>
<keyword evidence="1" id="KW-1133">Transmembrane helix</keyword>
<evidence type="ECO:0008006" key="4">
    <source>
        <dbReference type="Google" id="ProtNLM"/>
    </source>
</evidence>
<reference evidence="2 3" key="1">
    <citation type="submission" date="2016-08" db="EMBL/GenBank/DDBJ databases">
        <authorList>
            <person name="Loux V."/>
            <person name="Rue O."/>
        </authorList>
    </citation>
    <scope>NUCLEOTIDE SEQUENCE [LARGE SCALE GENOMIC DNA]</scope>
    <source>
        <strain evidence="2 3">WSBC_10311</strain>
    </source>
</reference>
<dbReference type="EMBL" id="FMBG01000013">
    <property type="protein sequence ID" value="SCC41086.1"/>
    <property type="molecule type" value="Genomic_DNA"/>
</dbReference>
<proteinExistence type="predicted"/>
<keyword evidence="1" id="KW-0812">Transmembrane</keyword>
<comment type="caution">
    <text evidence="2">The sequence shown here is derived from an EMBL/GenBank/DDBJ whole genome shotgun (WGS) entry which is preliminary data.</text>
</comment>